<dbReference type="GO" id="GO:0004523">
    <property type="term" value="F:RNA-DNA hybrid ribonuclease activity"/>
    <property type="evidence" value="ECO:0007669"/>
    <property type="project" value="InterPro"/>
</dbReference>
<protein>
    <recommendedName>
        <fullName evidence="1">RNase H type-1 domain-containing protein</fullName>
    </recommendedName>
</protein>
<feature type="domain" description="RNase H type-1" evidence="1">
    <location>
        <begin position="8"/>
        <end position="86"/>
    </location>
</feature>
<dbReference type="EMBL" id="RDQH01000336">
    <property type="protein sequence ID" value="RXH87626.1"/>
    <property type="molecule type" value="Genomic_DNA"/>
</dbReference>
<proteinExistence type="predicted"/>
<dbReference type="InterPro" id="IPR053151">
    <property type="entry name" value="RNase_H-like"/>
</dbReference>
<reference evidence="2 3" key="1">
    <citation type="submission" date="2018-10" db="EMBL/GenBank/DDBJ databases">
        <title>A high-quality apple genome assembly.</title>
        <authorList>
            <person name="Hu J."/>
        </authorList>
    </citation>
    <scope>NUCLEOTIDE SEQUENCE [LARGE SCALE GENOMIC DNA]</scope>
    <source>
        <strain evidence="3">cv. HFTH1</strain>
        <tissue evidence="2">Young leaf</tissue>
    </source>
</reference>
<evidence type="ECO:0000259" key="1">
    <source>
        <dbReference type="Pfam" id="PF13456"/>
    </source>
</evidence>
<accession>A0A498IWR4</accession>
<dbReference type="InterPro" id="IPR036397">
    <property type="entry name" value="RNaseH_sf"/>
</dbReference>
<dbReference type="InterPro" id="IPR044730">
    <property type="entry name" value="RNase_H-like_dom_plant"/>
</dbReference>
<dbReference type="SUPFAM" id="SSF53098">
    <property type="entry name" value="Ribonuclease H-like"/>
    <property type="match status" value="1"/>
</dbReference>
<dbReference type="Pfam" id="PF13456">
    <property type="entry name" value="RVT_3"/>
    <property type="match status" value="1"/>
</dbReference>
<evidence type="ECO:0000313" key="2">
    <source>
        <dbReference type="EMBL" id="RXH87626.1"/>
    </source>
</evidence>
<dbReference type="PANTHER" id="PTHR47723">
    <property type="entry name" value="OS05G0353850 PROTEIN"/>
    <property type="match status" value="1"/>
</dbReference>
<dbReference type="InterPro" id="IPR002156">
    <property type="entry name" value="RNaseH_domain"/>
</dbReference>
<dbReference type="Gene3D" id="3.30.420.10">
    <property type="entry name" value="Ribonuclease H-like superfamily/Ribonuclease H"/>
    <property type="match status" value="1"/>
</dbReference>
<dbReference type="InterPro" id="IPR012337">
    <property type="entry name" value="RNaseH-like_sf"/>
</dbReference>
<dbReference type="CDD" id="cd06222">
    <property type="entry name" value="RNase_H_like"/>
    <property type="match status" value="1"/>
</dbReference>
<name>A0A498IWR4_MALDO</name>
<dbReference type="PANTHER" id="PTHR47723:SF19">
    <property type="entry name" value="POLYNUCLEOTIDYL TRANSFERASE, RIBONUCLEASE H-LIKE SUPERFAMILY PROTEIN"/>
    <property type="match status" value="1"/>
</dbReference>
<evidence type="ECO:0000313" key="3">
    <source>
        <dbReference type="Proteomes" id="UP000290289"/>
    </source>
</evidence>
<dbReference type="AlphaFoldDB" id="A0A498IWR4"/>
<sequence length="95" mass="10562">MHGLNDTEAEALLAALISAVERGFDVIQVETDSKVLVDMLQGKNQPYAVIEGLLYDIKCLQMQLRLVEFIFILRNCNRAAHLMASFVSRIGGSHT</sequence>
<keyword evidence="3" id="KW-1185">Reference proteome</keyword>
<dbReference type="GO" id="GO:0003676">
    <property type="term" value="F:nucleic acid binding"/>
    <property type="evidence" value="ECO:0007669"/>
    <property type="project" value="InterPro"/>
</dbReference>
<organism evidence="2 3">
    <name type="scientific">Malus domestica</name>
    <name type="common">Apple</name>
    <name type="synonym">Pyrus malus</name>
    <dbReference type="NCBI Taxonomy" id="3750"/>
    <lineage>
        <taxon>Eukaryota</taxon>
        <taxon>Viridiplantae</taxon>
        <taxon>Streptophyta</taxon>
        <taxon>Embryophyta</taxon>
        <taxon>Tracheophyta</taxon>
        <taxon>Spermatophyta</taxon>
        <taxon>Magnoliopsida</taxon>
        <taxon>eudicotyledons</taxon>
        <taxon>Gunneridae</taxon>
        <taxon>Pentapetalae</taxon>
        <taxon>rosids</taxon>
        <taxon>fabids</taxon>
        <taxon>Rosales</taxon>
        <taxon>Rosaceae</taxon>
        <taxon>Amygdaloideae</taxon>
        <taxon>Maleae</taxon>
        <taxon>Malus</taxon>
    </lineage>
</organism>
<dbReference type="Proteomes" id="UP000290289">
    <property type="component" value="Chromosome 10"/>
</dbReference>
<comment type="caution">
    <text evidence="2">The sequence shown here is derived from an EMBL/GenBank/DDBJ whole genome shotgun (WGS) entry which is preliminary data.</text>
</comment>
<gene>
    <name evidence="2" type="ORF">DVH24_034526</name>
</gene>